<name>A0A4Y6UZU9_SACBS</name>
<dbReference type="EMBL" id="CP041217">
    <property type="protein sequence ID" value="QDH21881.1"/>
    <property type="molecule type" value="Genomic_DNA"/>
</dbReference>
<evidence type="ECO:0000256" key="4">
    <source>
        <dbReference type="SAM" id="MobiDB-lite"/>
    </source>
</evidence>
<evidence type="ECO:0000313" key="7">
    <source>
        <dbReference type="Proteomes" id="UP000316968"/>
    </source>
</evidence>
<dbReference type="Pfam" id="PF13377">
    <property type="entry name" value="Peripla_BP_3"/>
    <property type="match status" value="1"/>
</dbReference>
<accession>A0A4Y6UZU9</accession>
<dbReference type="InterPro" id="IPR028082">
    <property type="entry name" value="Peripla_BP_I"/>
</dbReference>
<dbReference type="GO" id="GO:0003700">
    <property type="term" value="F:DNA-binding transcription factor activity"/>
    <property type="evidence" value="ECO:0007669"/>
    <property type="project" value="TreeGrafter"/>
</dbReference>
<protein>
    <submittedName>
        <fullName evidence="6">LacI family transcriptional regulator</fullName>
    </submittedName>
</protein>
<dbReference type="AlphaFoldDB" id="A0A4Y6UZU9"/>
<dbReference type="Proteomes" id="UP000316968">
    <property type="component" value="Chromosome"/>
</dbReference>
<dbReference type="InterPro" id="IPR046335">
    <property type="entry name" value="LacI/GalR-like_sensor"/>
</dbReference>
<organism evidence="6 7">
    <name type="scientific">Saccharibacillus brassicae</name>
    <dbReference type="NCBI Taxonomy" id="2583377"/>
    <lineage>
        <taxon>Bacteria</taxon>
        <taxon>Bacillati</taxon>
        <taxon>Bacillota</taxon>
        <taxon>Bacilli</taxon>
        <taxon>Bacillales</taxon>
        <taxon>Paenibacillaceae</taxon>
        <taxon>Saccharibacillus</taxon>
    </lineage>
</organism>
<feature type="compositionally biased region" description="Polar residues" evidence="4">
    <location>
        <begin position="338"/>
        <end position="347"/>
    </location>
</feature>
<evidence type="ECO:0000313" key="6">
    <source>
        <dbReference type="EMBL" id="QDH21881.1"/>
    </source>
</evidence>
<dbReference type="SMART" id="SM00354">
    <property type="entry name" value="HTH_LACI"/>
    <property type="match status" value="1"/>
</dbReference>
<dbReference type="SUPFAM" id="SSF47413">
    <property type="entry name" value="lambda repressor-like DNA-binding domains"/>
    <property type="match status" value="1"/>
</dbReference>
<dbReference type="PANTHER" id="PTHR30146">
    <property type="entry name" value="LACI-RELATED TRANSCRIPTIONAL REPRESSOR"/>
    <property type="match status" value="1"/>
</dbReference>
<dbReference type="Gene3D" id="1.10.260.40">
    <property type="entry name" value="lambda repressor-like DNA-binding domains"/>
    <property type="match status" value="1"/>
</dbReference>
<dbReference type="RefSeq" id="WP_141448425.1">
    <property type="nucleotide sequence ID" value="NZ_CP041217.1"/>
</dbReference>
<dbReference type="Pfam" id="PF00356">
    <property type="entry name" value="LacI"/>
    <property type="match status" value="1"/>
</dbReference>
<evidence type="ECO:0000256" key="2">
    <source>
        <dbReference type="ARBA" id="ARBA00023125"/>
    </source>
</evidence>
<dbReference type="PROSITE" id="PS00356">
    <property type="entry name" value="HTH_LACI_1"/>
    <property type="match status" value="1"/>
</dbReference>
<dbReference type="CDD" id="cd01544">
    <property type="entry name" value="PBP1_GalR"/>
    <property type="match status" value="1"/>
</dbReference>
<evidence type="ECO:0000259" key="5">
    <source>
        <dbReference type="PROSITE" id="PS50932"/>
    </source>
</evidence>
<dbReference type="PRINTS" id="PR00036">
    <property type="entry name" value="HTHLACI"/>
</dbReference>
<keyword evidence="3" id="KW-0804">Transcription</keyword>
<keyword evidence="1" id="KW-0805">Transcription regulation</keyword>
<dbReference type="SUPFAM" id="SSF53822">
    <property type="entry name" value="Periplasmic binding protein-like I"/>
    <property type="match status" value="1"/>
</dbReference>
<dbReference type="OrthoDB" id="43195at2"/>
<feature type="region of interest" description="Disordered" evidence="4">
    <location>
        <begin position="336"/>
        <end position="356"/>
    </location>
</feature>
<evidence type="ECO:0000256" key="3">
    <source>
        <dbReference type="ARBA" id="ARBA00023163"/>
    </source>
</evidence>
<dbReference type="PROSITE" id="PS50932">
    <property type="entry name" value="HTH_LACI_2"/>
    <property type="match status" value="1"/>
</dbReference>
<dbReference type="InterPro" id="IPR000843">
    <property type="entry name" value="HTH_LacI"/>
</dbReference>
<gene>
    <name evidence="6" type="ORF">FFV09_14130</name>
</gene>
<dbReference type="Gene3D" id="3.40.50.2300">
    <property type="match status" value="2"/>
</dbReference>
<proteinExistence type="predicted"/>
<keyword evidence="7" id="KW-1185">Reference proteome</keyword>
<dbReference type="GO" id="GO:0000976">
    <property type="term" value="F:transcription cis-regulatory region binding"/>
    <property type="evidence" value="ECO:0007669"/>
    <property type="project" value="TreeGrafter"/>
</dbReference>
<keyword evidence="2" id="KW-0238">DNA-binding</keyword>
<dbReference type="KEGG" id="saca:FFV09_14130"/>
<feature type="domain" description="HTH lacI-type" evidence="5">
    <location>
        <begin position="1"/>
        <end position="57"/>
    </location>
</feature>
<sequence>MTLKEIAELAGVSTSTVSRIINSSDDSFARKSVRDRVWKIIHETGYVPNQSARELKQGRREEAVARCTTLACILGRTRDLEDNPFFAQTARAIEQQALEKGCTVSAYHSVFDLQQAPQGRSPNIPRADGAIVLGRLGTPTRALLERHYRNLVYVGRNVIDSQWDQVVCDGYEAARTALLHLIGLGHKRIAYIGDTEDEIRYRAYTDTLQAHGLEADPALIASVSQDGPGGYAGADLLLRAASPLPTAAFCATDITAIAAIKRFAEAGIRIPAQLSVIGIDDIEVAQYVSPVLTTVSIPKVEMGRMAVRTLLDRINREHRLPMQIFLPHKLLIRESTAPPESTGTHASTILLRGKRS</sequence>
<dbReference type="PANTHER" id="PTHR30146:SF109">
    <property type="entry name" value="HTH-TYPE TRANSCRIPTIONAL REGULATOR GALS"/>
    <property type="match status" value="1"/>
</dbReference>
<dbReference type="CDD" id="cd01392">
    <property type="entry name" value="HTH_LacI"/>
    <property type="match status" value="1"/>
</dbReference>
<reference evidence="6 7" key="1">
    <citation type="submission" date="2019-06" db="EMBL/GenBank/DDBJ databases">
        <title>Saccharibacillus brassicae sp. nov., an endophytic bacterium isolated from Chinese cabbage seeds (Brassica pekinensis).</title>
        <authorList>
            <person name="Jiang L."/>
            <person name="Lee J."/>
            <person name="Kim S.W."/>
        </authorList>
    </citation>
    <scope>NUCLEOTIDE SEQUENCE [LARGE SCALE GENOMIC DNA]</scope>
    <source>
        <strain evidence="7">KCTC 43072 / ATSA2</strain>
    </source>
</reference>
<evidence type="ECO:0000256" key="1">
    <source>
        <dbReference type="ARBA" id="ARBA00023015"/>
    </source>
</evidence>
<dbReference type="InterPro" id="IPR010982">
    <property type="entry name" value="Lambda_DNA-bd_dom_sf"/>
</dbReference>